<sequence length="189" mass="19740">MRVDSVSENEGTVTLASTTYRVQGDSRVLSVVTSGASYSPGTPVGQAIENVFGNVQVLFGAIVLLAGFATIGGTTAAFAQAVHARGRTIGIHRATGATDRQVLWMLVRDAVVIALPSTLVGVLIAYVALRVLEFSGLLVVFGIRLSIPAVPWLVAMVIVGGLLLSMTSVVAGALGFLRAPPTRLLRLRE</sequence>
<name>A0A2I8VKX6_9EURY</name>
<evidence type="ECO:0000256" key="2">
    <source>
        <dbReference type="ARBA" id="ARBA00022475"/>
    </source>
</evidence>
<dbReference type="AlphaFoldDB" id="A0A2I8VKX6"/>
<dbReference type="KEGG" id="srub:C2R22_13595"/>
<accession>A0A2I8VKX6</accession>
<dbReference type="GO" id="GO:0005886">
    <property type="term" value="C:plasma membrane"/>
    <property type="evidence" value="ECO:0007669"/>
    <property type="project" value="UniProtKB-SubCell"/>
</dbReference>
<organism evidence="8 9">
    <name type="scientific">Salinigranum rubrum</name>
    <dbReference type="NCBI Taxonomy" id="755307"/>
    <lineage>
        <taxon>Archaea</taxon>
        <taxon>Methanobacteriati</taxon>
        <taxon>Methanobacteriota</taxon>
        <taxon>Stenosarchaea group</taxon>
        <taxon>Halobacteria</taxon>
        <taxon>Halobacteriales</taxon>
        <taxon>Haloferacaceae</taxon>
        <taxon>Salinigranum</taxon>
    </lineage>
</organism>
<evidence type="ECO:0000256" key="3">
    <source>
        <dbReference type="ARBA" id="ARBA00022692"/>
    </source>
</evidence>
<keyword evidence="2" id="KW-1003">Cell membrane</keyword>
<protein>
    <recommendedName>
        <fullName evidence="7">ABC3 transporter permease C-terminal domain-containing protein</fullName>
    </recommendedName>
</protein>
<keyword evidence="5 6" id="KW-0472">Membrane</keyword>
<feature type="transmembrane region" description="Helical" evidence="6">
    <location>
        <begin position="57"/>
        <end position="79"/>
    </location>
</feature>
<feature type="transmembrane region" description="Helical" evidence="6">
    <location>
        <begin position="149"/>
        <end position="177"/>
    </location>
</feature>
<keyword evidence="4 6" id="KW-1133">Transmembrane helix</keyword>
<evidence type="ECO:0000313" key="9">
    <source>
        <dbReference type="Proteomes" id="UP000236584"/>
    </source>
</evidence>
<dbReference type="Proteomes" id="UP000236584">
    <property type="component" value="Chromosome"/>
</dbReference>
<reference evidence="8 9" key="1">
    <citation type="submission" date="2018-01" db="EMBL/GenBank/DDBJ databases">
        <title>Complete genome sequence of Salinigranum rubrum GX10T, an extremely halophilic archaeon isolated from a marine solar saltern.</title>
        <authorList>
            <person name="Han S."/>
        </authorList>
    </citation>
    <scope>NUCLEOTIDE SEQUENCE [LARGE SCALE GENOMIC DNA]</scope>
    <source>
        <strain evidence="8 9">GX10</strain>
    </source>
</reference>
<evidence type="ECO:0000256" key="4">
    <source>
        <dbReference type="ARBA" id="ARBA00022989"/>
    </source>
</evidence>
<proteinExistence type="predicted"/>
<dbReference type="Pfam" id="PF02687">
    <property type="entry name" value="FtsX"/>
    <property type="match status" value="1"/>
</dbReference>
<feature type="transmembrane region" description="Helical" evidence="6">
    <location>
        <begin position="110"/>
        <end position="129"/>
    </location>
</feature>
<evidence type="ECO:0000313" key="8">
    <source>
        <dbReference type="EMBL" id="AUV82545.1"/>
    </source>
</evidence>
<evidence type="ECO:0000256" key="6">
    <source>
        <dbReference type="SAM" id="Phobius"/>
    </source>
</evidence>
<keyword evidence="9" id="KW-1185">Reference proteome</keyword>
<comment type="subcellular location">
    <subcellularLocation>
        <location evidence="1">Cell membrane</location>
        <topology evidence="1">Multi-pass membrane protein</topology>
    </subcellularLocation>
</comment>
<dbReference type="EMBL" id="CP026309">
    <property type="protein sequence ID" value="AUV82545.1"/>
    <property type="molecule type" value="Genomic_DNA"/>
</dbReference>
<keyword evidence="3 6" id="KW-0812">Transmembrane</keyword>
<dbReference type="InterPro" id="IPR003838">
    <property type="entry name" value="ABC3_permease_C"/>
</dbReference>
<feature type="domain" description="ABC3 transporter permease C-terminal" evidence="7">
    <location>
        <begin position="61"/>
        <end position="181"/>
    </location>
</feature>
<gene>
    <name evidence="8" type="ORF">C2R22_13595</name>
</gene>
<evidence type="ECO:0000256" key="1">
    <source>
        <dbReference type="ARBA" id="ARBA00004651"/>
    </source>
</evidence>
<evidence type="ECO:0000256" key="5">
    <source>
        <dbReference type="ARBA" id="ARBA00023136"/>
    </source>
</evidence>
<evidence type="ECO:0000259" key="7">
    <source>
        <dbReference type="Pfam" id="PF02687"/>
    </source>
</evidence>